<dbReference type="PRINTS" id="PR00348">
    <property type="entry name" value="UBIQUITIN"/>
</dbReference>
<dbReference type="Pfam" id="PF00240">
    <property type="entry name" value="ubiquitin"/>
    <property type="match status" value="1"/>
</dbReference>
<comment type="similarity">
    <text evidence="3">Belongs to the ubiquitin family.</text>
</comment>
<evidence type="ECO:0000313" key="10">
    <source>
        <dbReference type="EMBL" id="CAE0557926.1"/>
    </source>
</evidence>
<feature type="domain" description="Ubiquitin-like" evidence="9">
    <location>
        <begin position="1"/>
        <end position="76"/>
    </location>
</feature>
<dbReference type="AlphaFoldDB" id="A0A7S3SLF8"/>
<evidence type="ECO:0000256" key="3">
    <source>
        <dbReference type="ARBA" id="ARBA00008430"/>
    </source>
</evidence>
<protein>
    <recommendedName>
        <fullName evidence="9">Ubiquitin-like domain-containing protein</fullName>
    </recommendedName>
</protein>
<dbReference type="InterPro" id="IPR014123">
    <property type="entry name" value="Superoxide_dismutase_Ni-type"/>
</dbReference>
<dbReference type="InterPro" id="IPR029071">
    <property type="entry name" value="Ubiquitin-like_domsf"/>
</dbReference>
<keyword evidence="4" id="KW-0963">Cytoplasm</keyword>
<dbReference type="PANTHER" id="PTHR10666">
    <property type="entry name" value="UBIQUITIN"/>
    <property type="match status" value="1"/>
</dbReference>
<dbReference type="GO" id="GO:0004784">
    <property type="term" value="F:superoxide dismutase activity"/>
    <property type="evidence" value="ECO:0007669"/>
    <property type="project" value="InterPro"/>
</dbReference>
<organism evidence="10">
    <name type="scientific">Strombidinopsis acuminata</name>
    <dbReference type="NCBI Taxonomy" id="141414"/>
    <lineage>
        <taxon>Eukaryota</taxon>
        <taxon>Sar</taxon>
        <taxon>Alveolata</taxon>
        <taxon>Ciliophora</taxon>
        <taxon>Intramacronucleata</taxon>
        <taxon>Spirotrichea</taxon>
        <taxon>Choreotrichia</taxon>
        <taxon>Choreotrichida</taxon>
        <taxon>Strombidinopsidae</taxon>
        <taxon>Strombidinopsis</taxon>
    </lineage>
</organism>
<proteinExistence type="inferred from homology"/>
<evidence type="ECO:0000256" key="5">
    <source>
        <dbReference type="ARBA" id="ARBA00022499"/>
    </source>
</evidence>
<keyword evidence="8" id="KW-0539">Nucleus</keyword>
<accession>A0A7S3SLF8</accession>
<dbReference type="FunFam" id="3.10.20.90:FF:000469">
    <property type="entry name" value="Polyubiquitin-C"/>
    <property type="match status" value="1"/>
</dbReference>
<dbReference type="GO" id="GO:0005737">
    <property type="term" value="C:cytoplasm"/>
    <property type="evidence" value="ECO:0007669"/>
    <property type="project" value="UniProtKB-SubCell"/>
</dbReference>
<evidence type="ECO:0000256" key="2">
    <source>
        <dbReference type="ARBA" id="ARBA00004496"/>
    </source>
</evidence>
<dbReference type="GO" id="GO:0016151">
    <property type="term" value="F:nickel cation binding"/>
    <property type="evidence" value="ECO:0007669"/>
    <property type="project" value="InterPro"/>
</dbReference>
<dbReference type="Pfam" id="PF09055">
    <property type="entry name" value="Sod_Ni"/>
    <property type="match status" value="1"/>
</dbReference>
<reference evidence="10" key="1">
    <citation type="submission" date="2021-01" db="EMBL/GenBank/DDBJ databases">
        <authorList>
            <person name="Corre E."/>
            <person name="Pelletier E."/>
            <person name="Niang G."/>
            <person name="Scheremetjew M."/>
            <person name="Finn R."/>
            <person name="Kale V."/>
            <person name="Holt S."/>
            <person name="Cochrane G."/>
            <person name="Meng A."/>
            <person name="Brown T."/>
            <person name="Cohen L."/>
        </authorList>
    </citation>
    <scope>NUCLEOTIDE SEQUENCE</scope>
    <source>
        <strain evidence="10">SPMC142</strain>
    </source>
</reference>
<comment type="subcellular location">
    <subcellularLocation>
        <location evidence="2">Cytoplasm</location>
    </subcellularLocation>
    <subcellularLocation>
        <location evidence="1">Nucleus</location>
    </subcellularLocation>
</comment>
<keyword evidence="7" id="KW-0832">Ubl conjugation</keyword>
<name>A0A7S3SLF8_9SPIT</name>
<sequence>MQIFVKTLTGKTITVEVEASDTIGSLKEQIQHKEGIAADEQRTTYGGKELDSTALVSDYDLRAHCTVDLAVRLIGGHCQVPCGIFDDPKLVTDIEEACATIKKALAQMAELSSTMNAQSFNQIARWASTKEEHASKIIELMTEYCLCQRVKPTSDPKSPFKSEDEYTAALQAHHTVMLAAVKCKQSSDPQVGEALASAIAEIGKMYKGKPAAPDNRPVFPEAPDTRNSPTTCSDGCILL</sequence>
<keyword evidence="6" id="KW-0677">Repeat</keyword>
<dbReference type="SUPFAM" id="SSF54236">
    <property type="entry name" value="Ubiquitin-like"/>
    <property type="match status" value="1"/>
</dbReference>
<dbReference type="PROSITE" id="PS50053">
    <property type="entry name" value="UBIQUITIN_2"/>
    <property type="match status" value="1"/>
</dbReference>
<dbReference type="GO" id="GO:0005634">
    <property type="term" value="C:nucleus"/>
    <property type="evidence" value="ECO:0007669"/>
    <property type="project" value="UniProtKB-SubCell"/>
</dbReference>
<evidence type="ECO:0000259" key="9">
    <source>
        <dbReference type="PROSITE" id="PS50053"/>
    </source>
</evidence>
<dbReference type="InterPro" id="IPR036502">
    <property type="entry name" value="NiSOD_sf"/>
</dbReference>
<dbReference type="Gene3D" id="1.20.120.400">
    <property type="entry name" value="Nickel-containing superoxide dismutase"/>
    <property type="match status" value="1"/>
</dbReference>
<dbReference type="SUPFAM" id="SSF109770">
    <property type="entry name" value="Nickel-containing superoxide dismutase, NiSOD"/>
    <property type="match status" value="1"/>
</dbReference>
<evidence type="ECO:0000256" key="1">
    <source>
        <dbReference type="ARBA" id="ARBA00004123"/>
    </source>
</evidence>
<dbReference type="InterPro" id="IPR019956">
    <property type="entry name" value="Ubiquitin_dom"/>
</dbReference>
<dbReference type="InterPro" id="IPR050158">
    <property type="entry name" value="Ubiquitin_ubiquitin-like"/>
</dbReference>
<evidence type="ECO:0000256" key="6">
    <source>
        <dbReference type="ARBA" id="ARBA00022737"/>
    </source>
</evidence>
<dbReference type="SMART" id="SM00213">
    <property type="entry name" value="UBQ"/>
    <property type="match status" value="1"/>
</dbReference>
<evidence type="ECO:0000256" key="8">
    <source>
        <dbReference type="ARBA" id="ARBA00023242"/>
    </source>
</evidence>
<dbReference type="EMBL" id="HBIQ01048944">
    <property type="protein sequence ID" value="CAE0557926.1"/>
    <property type="molecule type" value="Transcribed_RNA"/>
</dbReference>
<evidence type="ECO:0000256" key="4">
    <source>
        <dbReference type="ARBA" id="ARBA00022490"/>
    </source>
</evidence>
<dbReference type="InterPro" id="IPR000626">
    <property type="entry name" value="Ubiquitin-like_dom"/>
</dbReference>
<evidence type="ECO:0000256" key="7">
    <source>
        <dbReference type="ARBA" id="ARBA00022843"/>
    </source>
</evidence>
<gene>
    <name evidence="10" type="ORF">SACU0126_LOCUS15570</name>
</gene>
<dbReference type="Gene3D" id="3.10.20.90">
    <property type="entry name" value="Phosphatidylinositol 3-kinase Catalytic Subunit, Chain A, domain 1"/>
    <property type="match status" value="1"/>
</dbReference>
<keyword evidence="5" id="KW-1017">Isopeptide bond</keyword>